<feature type="transmembrane region" description="Helical" evidence="1">
    <location>
        <begin position="6"/>
        <end position="24"/>
    </location>
</feature>
<name>A0A2P2R4H9_RHIMU</name>
<organism evidence="2">
    <name type="scientific">Rhizophora mucronata</name>
    <name type="common">Asiatic mangrove</name>
    <dbReference type="NCBI Taxonomy" id="61149"/>
    <lineage>
        <taxon>Eukaryota</taxon>
        <taxon>Viridiplantae</taxon>
        <taxon>Streptophyta</taxon>
        <taxon>Embryophyta</taxon>
        <taxon>Tracheophyta</taxon>
        <taxon>Spermatophyta</taxon>
        <taxon>Magnoliopsida</taxon>
        <taxon>eudicotyledons</taxon>
        <taxon>Gunneridae</taxon>
        <taxon>Pentapetalae</taxon>
        <taxon>rosids</taxon>
        <taxon>fabids</taxon>
        <taxon>Malpighiales</taxon>
        <taxon>Rhizophoraceae</taxon>
        <taxon>Rhizophora</taxon>
    </lineage>
</organism>
<keyword evidence="1" id="KW-0812">Transmembrane</keyword>
<accession>A0A2P2R4H9</accession>
<protein>
    <submittedName>
        <fullName evidence="2">Uncharacterized protein</fullName>
    </submittedName>
</protein>
<proteinExistence type="predicted"/>
<reference evidence="2" key="1">
    <citation type="submission" date="2018-02" db="EMBL/GenBank/DDBJ databases">
        <title>Rhizophora mucronata_Transcriptome.</title>
        <authorList>
            <person name="Meera S.P."/>
            <person name="Sreeshan A."/>
            <person name="Augustine A."/>
        </authorList>
    </citation>
    <scope>NUCLEOTIDE SEQUENCE</scope>
    <source>
        <tissue evidence="2">Leaf</tissue>
    </source>
</reference>
<evidence type="ECO:0000313" key="2">
    <source>
        <dbReference type="EMBL" id="MBX74166.1"/>
    </source>
</evidence>
<dbReference type="AlphaFoldDB" id="A0A2P2R4H9"/>
<keyword evidence="1" id="KW-0472">Membrane</keyword>
<dbReference type="EMBL" id="GGEC01093682">
    <property type="protein sequence ID" value="MBX74166.1"/>
    <property type="molecule type" value="Transcribed_RNA"/>
</dbReference>
<keyword evidence="1" id="KW-1133">Transmembrane helix</keyword>
<sequence>MLYATIPTNIVSFLLIICSKFGFFSRYS</sequence>
<evidence type="ECO:0000256" key="1">
    <source>
        <dbReference type="SAM" id="Phobius"/>
    </source>
</evidence>